<evidence type="ECO:0000256" key="3">
    <source>
        <dbReference type="ARBA" id="ARBA00023136"/>
    </source>
</evidence>
<comment type="subcellular location">
    <subcellularLocation>
        <location evidence="1">Membrane</location>
    </subcellularLocation>
</comment>
<keyword evidence="4 5" id="KW-0449">Lipoprotein</keyword>
<feature type="lipid moiety-binding region" description="Phosphatidylserine amidated glycine; alternate" evidence="5">
    <location>
        <position position="124"/>
    </location>
</feature>
<evidence type="ECO:0000256" key="1">
    <source>
        <dbReference type="ARBA" id="ARBA00004370"/>
    </source>
</evidence>
<sequence>MVQSARGEMKWKFKEMHPFVERKKESEKIRAKYPDRIPVIVEKAPGSNIQEIDKRKYLVPSDISIAQFMWIIRQRIQLPPEKAIFLFVGKVLPQSSANISEIYEEHKDPDGFLYVCFSGENTFG</sequence>
<dbReference type="GO" id="GO:0006914">
    <property type="term" value="P:autophagy"/>
    <property type="evidence" value="ECO:0007669"/>
    <property type="project" value="UniProtKB-KW"/>
</dbReference>
<dbReference type="STRING" id="947166.A0A1D1VU37"/>
<dbReference type="AlphaFoldDB" id="A0A1D1VU37"/>
<dbReference type="PANTHER" id="PTHR10969">
    <property type="entry name" value="MICROTUBULE-ASSOCIATED PROTEINS 1A/1B LIGHT CHAIN 3-RELATED"/>
    <property type="match status" value="1"/>
</dbReference>
<dbReference type="InterPro" id="IPR029071">
    <property type="entry name" value="Ubiquitin-like_domsf"/>
</dbReference>
<dbReference type="Gene3D" id="3.10.20.90">
    <property type="entry name" value="Phosphatidylinositol 3-kinase Catalytic Subunit, Chain A, domain 1"/>
    <property type="match status" value="1"/>
</dbReference>
<protein>
    <submittedName>
        <fullName evidence="7">Uncharacterized protein</fullName>
    </submittedName>
</protein>
<name>A0A1D1VU37_RAMVA</name>
<dbReference type="FunFam" id="3.10.20.90:FF:000396">
    <property type="entry name" value="GABARAPL2 isoform 2"/>
    <property type="match status" value="1"/>
</dbReference>
<evidence type="ECO:0000256" key="5">
    <source>
        <dbReference type="PIRSR" id="PIRSR604241-50"/>
    </source>
</evidence>
<accession>A0A1D1VU37</accession>
<comment type="similarity">
    <text evidence="2 6">Belongs to the ATG8 family.</text>
</comment>
<dbReference type="EMBL" id="BDGG01000011">
    <property type="protein sequence ID" value="GAV05017.1"/>
    <property type="molecule type" value="Genomic_DNA"/>
</dbReference>
<organism evidence="7 8">
    <name type="scientific">Ramazzottius varieornatus</name>
    <name type="common">Water bear</name>
    <name type="synonym">Tardigrade</name>
    <dbReference type="NCBI Taxonomy" id="947166"/>
    <lineage>
        <taxon>Eukaryota</taxon>
        <taxon>Metazoa</taxon>
        <taxon>Ecdysozoa</taxon>
        <taxon>Tardigrada</taxon>
        <taxon>Eutardigrada</taxon>
        <taxon>Parachela</taxon>
        <taxon>Hypsibioidea</taxon>
        <taxon>Ramazzottiidae</taxon>
        <taxon>Ramazzottius</taxon>
    </lineage>
</organism>
<evidence type="ECO:0000256" key="6">
    <source>
        <dbReference type="RuleBase" id="RU004384"/>
    </source>
</evidence>
<keyword evidence="3" id="KW-0472">Membrane</keyword>
<dbReference type="InterPro" id="IPR004241">
    <property type="entry name" value="Atg8-like"/>
</dbReference>
<dbReference type="Proteomes" id="UP000186922">
    <property type="component" value="Unassembled WGS sequence"/>
</dbReference>
<evidence type="ECO:0000256" key="2">
    <source>
        <dbReference type="ARBA" id="ARBA00007293"/>
    </source>
</evidence>
<dbReference type="OrthoDB" id="6738456at2759"/>
<keyword evidence="8" id="KW-1185">Reference proteome</keyword>
<dbReference type="CDD" id="cd17163">
    <property type="entry name" value="Ubl_ATG8_GABARAPL2"/>
    <property type="match status" value="1"/>
</dbReference>
<reference evidence="7 8" key="1">
    <citation type="journal article" date="2016" name="Nat. Commun.">
        <title>Extremotolerant tardigrade genome and improved radiotolerance of human cultured cells by tardigrade-unique protein.</title>
        <authorList>
            <person name="Hashimoto T."/>
            <person name="Horikawa D.D."/>
            <person name="Saito Y."/>
            <person name="Kuwahara H."/>
            <person name="Kozuka-Hata H."/>
            <person name="Shin-I T."/>
            <person name="Minakuchi Y."/>
            <person name="Ohishi K."/>
            <person name="Motoyama A."/>
            <person name="Aizu T."/>
            <person name="Enomoto A."/>
            <person name="Kondo K."/>
            <person name="Tanaka S."/>
            <person name="Hara Y."/>
            <person name="Koshikawa S."/>
            <person name="Sagara H."/>
            <person name="Miura T."/>
            <person name="Yokobori S."/>
            <person name="Miyagawa K."/>
            <person name="Suzuki Y."/>
            <person name="Kubo T."/>
            <person name="Oyama M."/>
            <person name="Kohara Y."/>
            <person name="Fujiyama A."/>
            <person name="Arakawa K."/>
            <person name="Katayama T."/>
            <person name="Toyoda A."/>
            <person name="Kunieda T."/>
        </authorList>
    </citation>
    <scope>NUCLEOTIDE SEQUENCE [LARGE SCALE GENOMIC DNA]</scope>
    <source>
        <strain evidence="7 8">YOKOZUNA-1</strain>
    </source>
</reference>
<dbReference type="GO" id="GO:0016020">
    <property type="term" value="C:membrane"/>
    <property type="evidence" value="ECO:0007669"/>
    <property type="project" value="UniProtKB-SubCell"/>
</dbReference>
<gene>
    <name evidence="7" type="primary">RvY_15208-1</name>
    <name evidence="7" type="synonym">RvY_15208.1</name>
    <name evidence="7" type="ORF">RvY_15208</name>
</gene>
<comment type="caution">
    <text evidence="7">The sequence shown here is derived from an EMBL/GenBank/DDBJ whole genome shotgun (WGS) entry which is preliminary data.</text>
</comment>
<proteinExistence type="inferred from homology"/>
<evidence type="ECO:0000313" key="8">
    <source>
        <dbReference type="Proteomes" id="UP000186922"/>
    </source>
</evidence>
<keyword evidence="6" id="KW-0072">Autophagy</keyword>
<dbReference type="Pfam" id="PF02991">
    <property type="entry name" value="ATG8"/>
    <property type="match status" value="1"/>
</dbReference>
<evidence type="ECO:0000256" key="4">
    <source>
        <dbReference type="ARBA" id="ARBA00023288"/>
    </source>
</evidence>
<dbReference type="SUPFAM" id="SSF54236">
    <property type="entry name" value="Ubiquitin-like"/>
    <property type="match status" value="1"/>
</dbReference>
<evidence type="ECO:0000313" key="7">
    <source>
        <dbReference type="EMBL" id="GAV05017.1"/>
    </source>
</evidence>